<accession>A0A510UUD2</accession>
<dbReference type="AlphaFoldDB" id="A0A510UUD2"/>
<feature type="transmembrane region" description="Helical" evidence="1">
    <location>
        <begin position="6"/>
        <end position="32"/>
    </location>
</feature>
<name>A0A510UUD2_9CELL</name>
<keyword evidence="1" id="KW-0812">Transmembrane</keyword>
<dbReference type="Proteomes" id="UP000321386">
    <property type="component" value="Unassembled WGS sequence"/>
</dbReference>
<proteinExistence type="predicted"/>
<evidence type="ECO:0000256" key="1">
    <source>
        <dbReference type="SAM" id="Phobius"/>
    </source>
</evidence>
<feature type="transmembrane region" description="Helical" evidence="1">
    <location>
        <begin position="116"/>
        <end position="138"/>
    </location>
</feature>
<evidence type="ECO:0000313" key="2">
    <source>
        <dbReference type="EMBL" id="GEK18179.1"/>
    </source>
</evidence>
<protein>
    <recommendedName>
        <fullName evidence="4">DUF3592 domain-containing protein</fullName>
    </recommendedName>
</protein>
<evidence type="ECO:0000313" key="3">
    <source>
        <dbReference type="Proteomes" id="UP000321386"/>
    </source>
</evidence>
<gene>
    <name evidence="2" type="ORF">CPE01_19120</name>
</gene>
<reference evidence="2 3" key="1">
    <citation type="submission" date="2019-07" db="EMBL/GenBank/DDBJ databases">
        <title>Whole genome shotgun sequence of Cellulomonas persica NBRC 101101.</title>
        <authorList>
            <person name="Hosoyama A."/>
            <person name="Uohara A."/>
            <person name="Ohji S."/>
            <person name="Ichikawa N."/>
        </authorList>
    </citation>
    <scope>NUCLEOTIDE SEQUENCE [LARGE SCALE GENOMIC DNA]</scope>
    <source>
        <strain evidence="2 3">NBRC 101101</strain>
    </source>
</reference>
<keyword evidence="1" id="KW-0472">Membrane</keyword>
<comment type="caution">
    <text evidence="2">The sequence shown here is derived from an EMBL/GenBank/DDBJ whole genome shotgun (WGS) entry which is preliminary data.</text>
</comment>
<keyword evidence="3" id="KW-1185">Reference proteome</keyword>
<keyword evidence="1" id="KW-1133">Transmembrane helix</keyword>
<evidence type="ECO:0008006" key="4">
    <source>
        <dbReference type="Google" id="ProtNLM"/>
    </source>
</evidence>
<organism evidence="2 3">
    <name type="scientific">Cellulomonas persica</name>
    <dbReference type="NCBI Taxonomy" id="76861"/>
    <lineage>
        <taxon>Bacteria</taxon>
        <taxon>Bacillati</taxon>
        <taxon>Actinomycetota</taxon>
        <taxon>Actinomycetes</taxon>
        <taxon>Micrococcales</taxon>
        <taxon>Cellulomonadaceae</taxon>
        <taxon>Cellulomonas</taxon>
    </lineage>
</organism>
<sequence>MWPVPASSVLAIVCAVCVVLAVVLAVVGFRALAAARRVARVRVPARELSSTWVGPGTFVDVEYPDPHGRPLRTQIFVWLVRAPGVPYTFDGSVWVDPTDPTDVTPRRQGRTTRATLTLVVAAIAAAGALGTGLASLVVRLGESFPG</sequence>
<dbReference type="EMBL" id="BJUA01000008">
    <property type="protein sequence ID" value="GEK18179.1"/>
    <property type="molecule type" value="Genomic_DNA"/>
</dbReference>